<dbReference type="Pfam" id="PF06240">
    <property type="entry name" value="COXG"/>
    <property type="match status" value="1"/>
</dbReference>
<accession>A0A0B2BET5</accession>
<dbReference type="InterPro" id="IPR023393">
    <property type="entry name" value="START-like_dom_sf"/>
</dbReference>
<dbReference type="Proteomes" id="UP000230842">
    <property type="component" value="Unassembled WGS sequence"/>
</dbReference>
<dbReference type="EMBL" id="PGEZ01000001">
    <property type="protein sequence ID" value="PJJ57191.1"/>
    <property type="molecule type" value="Genomic_DNA"/>
</dbReference>
<evidence type="ECO:0000313" key="1">
    <source>
        <dbReference type="EMBL" id="PJJ57191.1"/>
    </source>
</evidence>
<name>A0A0B2BET5_9ACTN</name>
<comment type="caution">
    <text evidence="1">The sequence shown here is derived from an EMBL/GenBank/DDBJ whole genome shotgun (WGS) entry which is preliminary data.</text>
</comment>
<dbReference type="PANTHER" id="PTHR38588">
    <property type="entry name" value="BLL0334 PROTEIN"/>
    <property type="match status" value="1"/>
</dbReference>
<protein>
    <submittedName>
        <fullName evidence="1">Carbon monoxide dehydrogenase subunit G</fullName>
    </submittedName>
</protein>
<proteinExistence type="predicted"/>
<dbReference type="PANTHER" id="PTHR38588:SF1">
    <property type="entry name" value="BLL0334 PROTEIN"/>
    <property type="match status" value="1"/>
</dbReference>
<reference evidence="1 2" key="1">
    <citation type="submission" date="2017-11" db="EMBL/GenBank/DDBJ databases">
        <title>Genomic Encyclopedia of Archaeal and Bacterial Type Strains, Phase II (KMG-II): From Individual Species to Whole Genera.</title>
        <authorList>
            <person name="Goeker M."/>
        </authorList>
    </citation>
    <scope>NUCLEOTIDE SEQUENCE [LARGE SCALE GENOMIC DNA]</scope>
    <source>
        <strain evidence="1 2">DSM 27763</strain>
    </source>
</reference>
<evidence type="ECO:0000313" key="2">
    <source>
        <dbReference type="Proteomes" id="UP000230842"/>
    </source>
</evidence>
<dbReference type="AlphaFoldDB" id="A0A0B2BET5"/>
<dbReference type="SUPFAM" id="SSF55961">
    <property type="entry name" value="Bet v1-like"/>
    <property type="match status" value="1"/>
</dbReference>
<gene>
    <name evidence="1" type="ORF">CLV56_1415</name>
</gene>
<dbReference type="Gene3D" id="3.30.530.20">
    <property type="match status" value="1"/>
</dbReference>
<dbReference type="InterPro" id="IPR010419">
    <property type="entry name" value="CO_DH_gsu"/>
</dbReference>
<keyword evidence="2" id="KW-1185">Reference proteome</keyword>
<dbReference type="RefSeq" id="WP_039350308.1">
    <property type="nucleotide sequence ID" value="NZ_PGEZ01000001.1"/>
</dbReference>
<organism evidence="1 2">
    <name type="scientific">Mumia flava</name>
    <dbReference type="NCBI Taxonomy" id="1348852"/>
    <lineage>
        <taxon>Bacteria</taxon>
        <taxon>Bacillati</taxon>
        <taxon>Actinomycetota</taxon>
        <taxon>Actinomycetes</taxon>
        <taxon>Propionibacteriales</taxon>
        <taxon>Nocardioidaceae</taxon>
        <taxon>Mumia</taxon>
    </lineage>
</organism>
<sequence length="202" mass="20712">MELQHTFTVPINPGEAAAVLHDVRRLAPCVPGATLDDFDGHEFSGRMTVKVGAIVMAYQGAGRFLDGDDRTIPLRVEARETKGAGGAAADVVCRLDADGDGTRVVVDTRLDISGRPAQFGRGVISEVGDRVIAAFADNLRAELLRGANAGAGAAEADRSAAPAAAPLDLGSVAGPVIARRLAPAGVVLAIAAAFLLGRRSAH</sequence>
<dbReference type="CDD" id="cd07823">
    <property type="entry name" value="SRPBCC_5"/>
    <property type="match status" value="1"/>
</dbReference>
<dbReference type="OrthoDB" id="9808623at2"/>